<reference evidence="1" key="1">
    <citation type="submission" date="2020-05" db="EMBL/GenBank/DDBJ databases">
        <authorList>
            <person name="Rincon C."/>
            <person name="Sanders R I."/>
            <person name="Robbins C."/>
            <person name="Chaturvedi A."/>
        </authorList>
    </citation>
    <scope>NUCLEOTIDE SEQUENCE</scope>
    <source>
        <strain evidence="1">CHB12</strain>
    </source>
</reference>
<organism evidence="1 2">
    <name type="scientific">Rhizophagus irregularis</name>
    <dbReference type="NCBI Taxonomy" id="588596"/>
    <lineage>
        <taxon>Eukaryota</taxon>
        <taxon>Fungi</taxon>
        <taxon>Fungi incertae sedis</taxon>
        <taxon>Mucoromycota</taxon>
        <taxon>Glomeromycotina</taxon>
        <taxon>Glomeromycetes</taxon>
        <taxon>Glomerales</taxon>
        <taxon>Glomeraceae</taxon>
        <taxon>Rhizophagus</taxon>
    </lineage>
</organism>
<dbReference type="VEuPathDB" id="FungiDB:RhiirFUN_013362"/>
<dbReference type="SUPFAM" id="SSF52540">
    <property type="entry name" value="P-loop containing nucleoside triphosphate hydrolases"/>
    <property type="match status" value="1"/>
</dbReference>
<dbReference type="InterPro" id="IPR052980">
    <property type="entry name" value="Crinkler_effector"/>
</dbReference>
<evidence type="ECO:0000313" key="2">
    <source>
        <dbReference type="Proteomes" id="UP000684084"/>
    </source>
</evidence>
<dbReference type="EMBL" id="CAGKOT010000009">
    <property type="protein sequence ID" value="CAB5354889.1"/>
    <property type="molecule type" value="Genomic_DNA"/>
</dbReference>
<dbReference type="InterPro" id="IPR027417">
    <property type="entry name" value="P-loop_NTPase"/>
</dbReference>
<dbReference type="VEuPathDB" id="FungiDB:RhiirA1_540851"/>
<name>A0A2I1EBQ7_9GLOM</name>
<comment type="caution">
    <text evidence="1">The sequence shown here is derived from an EMBL/GenBank/DDBJ whole genome shotgun (WGS) entry which is preliminary data.</text>
</comment>
<protein>
    <submittedName>
        <fullName evidence="1">Uncharacterized protein</fullName>
    </submittedName>
</protein>
<accession>A0A2I1EBQ7</accession>
<proteinExistence type="predicted"/>
<dbReference type="OrthoDB" id="2340858at2759"/>
<dbReference type="VEuPathDB" id="FungiDB:FUN_016645"/>
<dbReference type="Proteomes" id="UP000684084">
    <property type="component" value="Unassembled WGS sequence"/>
</dbReference>
<dbReference type="AlphaFoldDB" id="A0A2I1EBQ7"/>
<evidence type="ECO:0000313" key="1">
    <source>
        <dbReference type="EMBL" id="CAB5354889.1"/>
    </source>
</evidence>
<dbReference type="VEuPathDB" id="FungiDB:RhiirA1_540852"/>
<dbReference type="PANTHER" id="PTHR33129">
    <property type="entry name" value="PROTEIN KINASE DOMAIN-CONTAINING PROTEIN-RELATED"/>
    <property type="match status" value="1"/>
</dbReference>
<sequence>MSSIFTNIDKLTFTSEEKTELHIFFIDKDTTKVEEVLSSITKDEEKVEFLREYKREYKLRDKHQVRSNICKDRKLEKFWKDLKNASIVDNFLYLPDSKEPYLFIRECYDDLKSVILDDKIKRVRITGNPGIGKTYFSYYLLHILSKLKKTVIYHKANKNPALFGEERVLYSETMFAFKEYLDDPEVWYIVDGQHPTEYDAKTIVVSSPEKSHYKDFDKWGRSWEKLFNYLDKKQVMDLYLKWGGIPRFILENANDKTEQKKLDDAISICTEDIIKYIGEGDTQEDTSHKLVHIVTNPPEDRTEYPLYSEKIIKFASRYVGEKVTSKLLRYRLISEMNVALKFGKSNQVFGNLFEEVAHRLLRNGGVFKVRSLDTKVEGTYKINPQNGTYMFFDVNEIENGKYYQPYEVNFPLIDAIIAPSSLFQMTTSLNHNTNIAGLEKLDSKLSTNRINLYYVVPTVLFNQFKKQDFVGDIQEQYKWKYHINQYVLGIDISSIGPKMDLIIDPGSDFNAIRSRNVR</sequence>
<gene>
    <name evidence="1" type="ORF">CHRIB12_LOCUS6011</name>
</gene>
<dbReference type="PANTHER" id="PTHR33129:SF1">
    <property type="entry name" value="ATP-BINDING PROTEIN"/>
    <property type="match status" value="1"/>
</dbReference>